<accession>A0AAD3Y039</accession>
<dbReference type="AlphaFoldDB" id="A0AAD3Y039"/>
<dbReference type="GO" id="GO:0005085">
    <property type="term" value="F:guanyl-nucleotide exchange factor activity"/>
    <property type="evidence" value="ECO:0007669"/>
    <property type="project" value="UniProtKB-UniRule"/>
</dbReference>
<name>A0AAD3Y039_NEPGR</name>
<proteinExistence type="predicted"/>
<evidence type="ECO:0000256" key="1">
    <source>
        <dbReference type="PROSITE-ProRule" id="PRU00663"/>
    </source>
</evidence>
<dbReference type="Pfam" id="PF03759">
    <property type="entry name" value="PRONE"/>
    <property type="match status" value="1"/>
</dbReference>
<gene>
    <name evidence="3" type="ORF">Nepgr_024059</name>
</gene>
<dbReference type="InterPro" id="IPR005512">
    <property type="entry name" value="PRONE_dom"/>
</dbReference>
<organism evidence="3 4">
    <name type="scientific">Nepenthes gracilis</name>
    <name type="common">Slender pitcher plant</name>
    <dbReference type="NCBI Taxonomy" id="150966"/>
    <lineage>
        <taxon>Eukaryota</taxon>
        <taxon>Viridiplantae</taxon>
        <taxon>Streptophyta</taxon>
        <taxon>Embryophyta</taxon>
        <taxon>Tracheophyta</taxon>
        <taxon>Spermatophyta</taxon>
        <taxon>Magnoliopsida</taxon>
        <taxon>eudicotyledons</taxon>
        <taxon>Gunneridae</taxon>
        <taxon>Pentapetalae</taxon>
        <taxon>Caryophyllales</taxon>
        <taxon>Nepenthaceae</taxon>
        <taxon>Nepenthes</taxon>
    </lineage>
</organism>
<dbReference type="Gene3D" id="1.20.58.2010">
    <property type="entry name" value="PRONE domain, subdomain 1"/>
    <property type="match status" value="1"/>
</dbReference>
<protein>
    <recommendedName>
        <fullName evidence="2">PRONE domain-containing protein</fullName>
    </recommendedName>
</protein>
<dbReference type="Proteomes" id="UP001279734">
    <property type="component" value="Unassembled WGS sequence"/>
</dbReference>
<dbReference type="PROSITE" id="PS51334">
    <property type="entry name" value="PRONE"/>
    <property type="match status" value="1"/>
</dbReference>
<evidence type="ECO:0000313" key="4">
    <source>
        <dbReference type="Proteomes" id="UP001279734"/>
    </source>
</evidence>
<keyword evidence="4" id="KW-1185">Reference proteome</keyword>
<feature type="domain" description="PRONE" evidence="2">
    <location>
        <begin position="1"/>
        <end position="41"/>
    </location>
</feature>
<evidence type="ECO:0000259" key="2">
    <source>
        <dbReference type="PROSITE" id="PS51334"/>
    </source>
</evidence>
<keyword evidence="1" id="KW-0344">Guanine-nucleotide releasing factor</keyword>
<sequence length="129" mass="14468">MGHAVLEIHSRTLGSLVHTVLSRIEDVLYADSFANNPSLAECEWKTVQNLQSMKFPYAWEETEKLNTADMPTSMTLSDFMGWNLGRGRTEDCGQKPTGKPQINIPPKKVSHVEKLDNVRGLRSPTQIVT</sequence>
<evidence type="ECO:0000313" key="3">
    <source>
        <dbReference type="EMBL" id="GMH22216.1"/>
    </source>
</evidence>
<comment type="caution">
    <text evidence="3">The sequence shown here is derived from an EMBL/GenBank/DDBJ whole genome shotgun (WGS) entry which is preliminary data.</text>
</comment>
<dbReference type="EMBL" id="BSYO01000024">
    <property type="protein sequence ID" value="GMH22216.1"/>
    <property type="molecule type" value="Genomic_DNA"/>
</dbReference>
<reference evidence="3" key="1">
    <citation type="submission" date="2023-05" db="EMBL/GenBank/DDBJ databases">
        <title>Nepenthes gracilis genome sequencing.</title>
        <authorList>
            <person name="Fukushima K."/>
        </authorList>
    </citation>
    <scope>NUCLEOTIDE SEQUENCE</scope>
    <source>
        <strain evidence="3">SING2019-196</strain>
    </source>
</reference>